<dbReference type="InterPro" id="IPR016024">
    <property type="entry name" value="ARM-type_fold"/>
</dbReference>
<dbReference type="PROSITE" id="PS50176">
    <property type="entry name" value="ARM_REPEAT"/>
    <property type="match status" value="3"/>
</dbReference>
<evidence type="ECO:0000256" key="6">
    <source>
        <dbReference type="SAM" id="Coils"/>
    </source>
</evidence>
<dbReference type="SMART" id="SM00028">
    <property type="entry name" value="TPR"/>
    <property type="match status" value="4"/>
</dbReference>
<evidence type="ECO:0000256" key="2">
    <source>
        <dbReference type="ARBA" id="ARBA00004216"/>
    </source>
</evidence>
<sequence length="1276" mass="142331">MVLDAPIVWNLAVGLKISKVQNSERLRVFDRIMAASITVHALAAVHSLGESLLNLGIGIYKKSPQLDDFASKIDELHYKEPEWIELLTNGVGSESSIHKVLRASLGVLGKEEKRLEKRRNSTALLCWAGHKPVEFSPHLTECVQRVITEFDTLLIDRSRSLDLWDVNTTPRLRPDERYVKQEEILEEVRDAIEDPDGPRIVVVHGGPGLGKSSLVRHLANEYQRKSEPLDLDLSLTSGAKFRNSEAFEGFPDGVVYLDAGVGADTLAKHMKLLQATGGSIAVLDHGRNGMNFPKGLEIRRRLQTWLREKNLLVIVDDVVEVEFLERLVVAGAPGVKYLVTSELKKEFWDRMTDVDVIELKNMEPRDARQLLANHIGMPWGQIPPRMEEIADDIIQKLDSNPLLLTDIAMTISRQRREDVEEWRAAKENLLDLIFKENVVTFGLQSNYPKCAPCTMTMALNSLPDEPKTLLLLVAACRGPTVPEVVLKMLFKKHVGRLLRFYEWKKLLEERDLVRIQDKNSTNTSWSVHTMRKKFTLEKRRSELVWIMECMFRESDQLDGILYTEEERLLASVCALYGDDKVSEIGFQKLKVRFDIGEVRRIAMEPIMWLLDVEPQVDWKRRAYRLARQAFLRFVSQGHLDDESITGLLAIPLAAAAACTTIEAIANISSERLLKPRGSGILDGLLTLLTTEAIPSDQKAAASALGALAVRNYDIILAHPLILERLVDLLDKSFNPVVQASALVALGNLAQSSESITLIGGYPGMLEGLVELLDTFVSKEAAYTMARMTCIQSSFHADIATYSLAVDRLVQLSRDRDVSGETKAYAVRALANLAWTNEATLDLADCPGNLKAMVELLDDDLNPEVQEQAARVLAGLAALSYENKVRIGAIPESIPNLIRLISIDENHHVQEAVAVALEYLALAQENRRIILLLPETLETFQKMLTEDVMMTKNLQTSVVGLVATLLEVNEDVVAFSGAVDVLVGLLACRDSTADLQQHAARALANLAAQGEAQKLSIAATPGAIENLQALLAKQVSEEVQHQALKALANLAVAPRNRVILSSSPGLVDRLLDFLGMEVLPSLQLHAARAFTFLDPDQSKGTTLHAIQACYGRGEALMEMEMYEEAMADLNKVGELKPLDTFFMRRRSFAKAMLKDYQGALLDADKAVELQPLIAILWQERGILKQLTGDLEGALNDLERALELTSDDYETIKHRGYVKFLLNDEKGAREDAEKALQIMSSRDAVRNMKRMPSHIDAGRDRERFLGRHAISYLGYDLR</sequence>
<keyword evidence="10" id="KW-1185">Reference proteome</keyword>
<dbReference type="AlphaFoldDB" id="A0A176W1K8"/>
<dbReference type="SUPFAM" id="SSF48452">
    <property type="entry name" value="TPR-like"/>
    <property type="match status" value="1"/>
</dbReference>
<keyword evidence="5" id="KW-0802">TPR repeat</keyword>
<keyword evidence="6" id="KW-0175">Coiled coil</keyword>
<evidence type="ECO:0000313" key="9">
    <source>
        <dbReference type="EMBL" id="OAE26086.1"/>
    </source>
</evidence>
<organism evidence="9 10">
    <name type="scientific">Marchantia polymorpha subsp. ruderalis</name>
    <dbReference type="NCBI Taxonomy" id="1480154"/>
    <lineage>
        <taxon>Eukaryota</taxon>
        <taxon>Viridiplantae</taxon>
        <taxon>Streptophyta</taxon>
        <taxon>Embryophyta</taxon>
        <taxon>Marchantiophyta</taxon>
        <taxon>Marchantiopsida</taxon>
        <taxon>Marchantiidae</taxon>
        <taxon>Marchantiales</taxon>
        <taxon>Marchantiaceae</taxon>
        <taxon>Marchantia</taxon>
    </lineage>
</organism>
<dbReference type="EMBL" id="AP019870">
    <property type="protein sequence ID" value="BBN11314.1"/>
    <property type="molecule type" value="Genomic_DNA"/>
</dbReference>
<evidence type="ECO:0000313" key="8">
    <source>
        <dbReference type="EMBL" id="BBN11314.1"/>
    </source>
</evidence>
<dbReference type="SMART" id="SM00185">
    <property type="entry name" value="ARM"/>
    <property type="match status" value="6"/>
</dbReference>
<feature type="repeat" description="ARM" evidence="4">
    <location>
        <begin position="976"/>
        <end position="1013"/>
    </location>
</feature>
<dbReference type="PROSITE" id="PS50005">
    <property type="entry name" value="TPR"/>
    <property type="match status" value="1"/>
</dbReference>
<feature type="repeat" description="TPR" evidence="5">
    <location>
        <begin position="1173"/>
        <end position="1206"/>
    </location>
</feature>
<name>A0A176W1K8_MARPO</name>
<dbReference type="InterPro" id="IPR011990">
    <property type="entry name" value="TPR-like_helical_dom_sf"/>
</dbReference>
<evidence type="ECO:0000259" key="7">
    <source>
        <dbReference type="SMART" id="SM00382"/>
    </source>
</evidence>
<dbReference type="Gene3D" id="1.25.40.10">
    <property type="entry name" value="Tetratricopeptide repeat domain"/>
    <property type="match status" value="2"/>
</dbReference>
<dbReference type="InterPro" id="IPR011989">
    <property type="entry name" value="ARM-like"/>
</dbReference>
<dbReference type="GO" id="GO:0043531">
    <property type="term" value="F:ADP binding"/>
    <property type="evidence" value="ECO:0007669"/>
    <property type="project" value="InterPro"/>
</dbReference>
<protein>
    <recommendedName>
        <fullName evidence="3">Protein unc-45 homolog B</fullName>
    </recommendedName>
</protein>
<dbReference type="Gene3D" id="3.40.50.300">
    <property type="entry name" value="P-loop containing nucleotide triphosphate hydrolases"/>
    <property type="match status" value="1"/>
</dbReference>
<comment type="subcellular location">
    <subcellularLocation>
        <location evidence="1">Cytoplasm</location>
        <location evidence="1">Myofibril</location>
        <location evidence="1">Sarcomere</location>
        <location evidence="1">A band</location>
    </subcellularLocation>
    <subcellularLocation>
        <location evidence="2">Cytoplasm</location>
        <location evidence="2">Myofibril</location>
        <location evidence="2">Sarcomere</location>
        <location evidence="2">Z line</location>
    </subcellularLocation>
</comment>
<dbReference type="InterPro" id="IPR003593">
    <property type="entry name" value="AAA+_ATPase"/>
</dbReference>
<dbReference type="SUPFAM" id="SSF52540">
    <property type="entry name" value="P-loop containing nucleoside triphosphate hydrolases"/>
    <property type="match status" value="1"/>
</dbReference>
<evidence type="ECO:0000256" key="4">
    <source>
        <dbReference type="PROSITE-ProRule" id="PRU00259"/>
    </source>
</evidence>
<dbReference type="EMBL" id="LVLJ01002258">
    <property type="protein sequence ID" value="OAE26086.1"/>
    <property type="molecule type" value="Genomic_DNA"/>
</dbReference>
<dbReference type="SUPFAM" id="SSF48371">
    <property type="entry name" value="ARM repeat"/>
    <property type="match status" value="2"/>
</dbReference>
<feature type="coiled-coil region" evidence="6">
    <location>
        <begin position="1182"/>
        <end position="1213"/>
    </location>
</feature>
<reference evidence="8" key="2">
    <citation type="journal article" date="2019" name="Curr. Biol.">
        <title>Chromatin organization in early land plants reveals an ancestral association between H3K27me3, transposons, and constitutive heterochromatin.</title>
        <authorList>
            <person name="Montgomery S.A."/>
            <person name="Tanizawa Y."/>
            <person name="Galik B."/>
            <person name="Wang N."/>
            <person name="Ito T."/>
            <person name="Mochizuki T."/>
            <person name="Akimcheva S."/>
            <person name="Bowman J."/>
            <person name="Cognat V."/>
            <person name="Drouard L."/>
            <person name="Ekker H."/>
            <person name="Houng S."/>
            <person name="Kohchi T."/>
            <person name="Lin S."/>
            <person name="Liu L.D."/>
            <person name="Nakamura Y."/>
            <person name="Valeeva L.R."/>
            <person name="Shakirov E.V."/>
            <person name="Shippen D.E."/>
            <person name="Wei W."/>
            <person name="Yagura M."/>
            <person name="Yamaoka S."/>
            <person name="Yamato K.T."/>
            <person name="Liu C."/>
            <person name="Berger F."/>
        </authorList>
    </citation>
    <scope>NUCLEOTIDE SEQUENCE [LARGE SCALE GENOMIC DNA]</scope>
    <source>
        <strain evidence="8">Tak-1</strain>
    </source>
</reference>
<feature type="repeat" description="ARM" evidence="4">
    <location>
        <begin position="847"/>
        <end position="876"/>
    </location>
</feature>
<dbReference type="Proteomes" id="UP001162541">
    <property type="component" value="Chromosome 5"/>
</dbReference>
<feature type="domain" description="AAA+ ATPase" evidence="7">
    <location>
        <begin position="197"/>
        <end position="400"/>
    </location>
</feature>
<proteinExistence type="predicted"/>
<evidence type="ECO:0000256" key="3">
    <source>
        <dbReference type="ARBA" id="ARBA00020768"/>
    </source>
</evidence>
<dbReference type="Proteomes" id="UP000077202">
    <property type="component" value="Unassembled WGS sequence"/>
</dbReference>
<dbReference type="SMART" id="SM00382">
    <property type="entry name" value="AAA"/>
    <property type="match status" value="1"/>
</dbReference>
<evidence type="ECO:0000256" key="1">
    <source>
        <dbReference type="ARBA" id="ARBA00004161"/>
    </source>
</evidence>
<evidence type="ECO:0000313" key="11">
    <source>
        <dbReference type="Proteomes" id="UP001162541"/>
    </source>
</evidence>
<dbReference type="Gene3D" id="1.25.10.10">
    <property type="entry name" value="Leucine-rich Repeat Variant"/>
    <property type="match status" value="2"/>
</dbReference>
<gene>
    <name evidence="9" type="ORF">AXG93_1480s1100</name>
    <name evidence="8" type="ORF">Mp_5g10840</name>
</gene>
<dbReference type="PANTHER" id="PTHR46043">
    <property type="entry name" value="ARM REPEAT SUPERFAMILY PROTEIN"/>
    <property type="match status" value="1"/>
</dbReference>
<dbReference type="PANTHER" id="PTHR46043:SF13">
    <property type="entry name" value="ARM REPEAT SUPERFAMILY PROTEIN"/>
    <property type="match status" value="1"/>
</dbReference>
<evidence type="ECO:0000256" key="5">
    <source>
        <dbReference type="PROSITE-ProRule" id="PRU00339"/>
    </source>
</evidence>
<dbReference type="InterPro" id="IPR000225">
    <property type="entry name" value="Armadillo"/>
</dbReference>
<evidence type="ECO:0000313" key="10">
    <source>
        <dbReference type="Proteomes" id="UP000077202"/>
    </source>
</evidence>
<dbReference type="InterPro" id="IPR019734">
    <property type="entry name" value="TPR_rpt"/>
</dbReference>
<dbReference type="InterPro" id="IPR027417">
    <property type="entry name" value="P-loop_NTPase"/>
</dbReference>
<reference evidence="9 10" key="1">
    <citation type="submission" date="2016-03" db="EMBL/GenBank/DDBJ databases">
        <title>Mechanisms controlling the formation of the plant cell surface in tip-growing cells are functionally conserved among land plants.</title>
        <authorList>
            <person name="Honkanen S."/>
            <person name="Jones V.A."/>
            <person name="Morieri G."/>
            <person name="Champion C."/>
            <person name="Hetherington A.J."/>
            <person name="Kelly S."/>
            <person name="Saint-Marcoux D."/>
            <person name="Proust H."/>
            <person name="Prescott H."/>
            <person name="Dolan L."/>
        </authorList>
    </citation>
    <scope>NUCLEOTIDE SEQUENCE [LARGE SCALE GENOMIC DNA]</scope>
    <source>
        <strain evidence="10">cv. Tak-1 and cv. Tak-2</strain>
        <tissue evidence="9">Whole gametophyte</tissue>
    </source>
</reference>
<feature type="repeat" description="ARM" evidence="4">
    <location>
        <begin position="1021"/>
        <end position="1064"/>
    </location>
</feature>
<accession>A0A176W1K8</accession>
<reference evidence="11" key="3">
    <citation type="journal article" date="2020" name="Curr. Biol.">
        <title>Chromatin organization in early land plants reveals an ancestral association between H3K27me3, transposons, and constitutive heterochromatin.</title>
        <authorList>
            <person name="Montgomery S.A."/>
            <person name="Tanizawa Y."/>
            <person name="Galik B."/>
            <person name="Wang N."/>
            <person name="Ito T."/>
            <person name="Mochizuki T."/>
            <person name="Akimcheva S."/>
            <person name="Bowman J.L."/>
            <person name="Cognat V."/>
            <person name="Marechal-Drouard L."/>
            <person name="Ekker H."/>
            <person name="Hong S.F."/>
            <person name="Kohchi T."/>
            <person name="Lin S.S."/>
            <person name="Liu L.D."/>
            <person name="Nakamura Y."/>
            <person name="Valeeva L.R."/>
            <person name="Shakirov E.V."/>
            <person name="Shippen D.E."/>
            <person name="Wei W.L."/>
            <person name="Yagura M."/>
            <person name="Yamaoka S."/>
            <person name="Yamato K.T."/>
            <person name="Liu C."/>
            <person name="Berger F."/>
        </authorList>
    </citation>
    <scope>NUCLEOTIDE SEQUENCE [LARGE SCALE GENOMIC DNA]</scope>
    <source>
        <strain evidence="11">Tak-1</strain>
    </source>
</reference>